<accession>A0ABT7FKK4</accession>
<evidence type="ECO:0000313" key="12">
    <source>
        <dbReference type="EMBL" id="MDK3075500.1"/>
    </source>
</evidence>
<comment type="caution">
    <text evidence="12">The sequence shown here is derived from an EMBL/GenBank/DDBJ whole genome shotgun (WGS) entry which is preliminary data.</text>
</comment>
<name>A0ABT7FKK4_9RHOB</name>
<dbReference type="PANTHER" id="PTHR11601">
    <property type="entry name" value="CYSTEINE DESULFURYLASE FAMILY MEMBER"/>
    <property type="match status" value="1"/>
</dbReference>
<dbReference type="Pfam" id="PF00266">
    <property type="entry name" value="Aminotran_5"/>
    <property type="match status" value="1"/>
</dbReference>
<sequence>MSIEVVGIFMKIQETIYLDHQATTPLDSRVLKEMLPYLEGGFGNPHSTEHAIGWRASQAVEQAASDISSLIGCDPDEIVFTSGATEANNLALLGLAHGKAPKNRRRILLSAIEHKCVLEIGRRLSSDLEFDVEVIPVDAHGHVDLDALAGAISDEVFLVSVMAANNEIGTIQDIEEISKLAAAAGSLLHCDAAQAPCAMDVSQLAVHADLISLSSHKMYGPAGIGALFARRELHHRIQPIIIGGGQQNGLRSGTLPTALCVGFGAAARISSSEEGSRVRSELAELNNKFLEQLNTLPCGVWVNGPLDTKRKHPGNLNIGLQGISAADLLASLQPSLAASSGSACTSGIPEPSHVLRAIGLDGERAASCVRFSLGKGTTITDIQEAARLIEQAVVDLIDIGLLRTG</sequence>
<dbReference type="RefSeq" id="WP_284487426.1">
    <property type="nucleotide sequence ID" value="NZ_JASNJE010000039.1"/>
</dbReference>
<dbReference type="PANTHER" id="PTHR11601:SF34">
    <property type="entry name" value="CYSTEINE DESULFURASE"/>
    <property type="match status" value="1"/>
</dbReference>
<organism evidence="12 13">
    <name type="scientific">Sedimentitalea xiamensis</name>
    <dbReference type="NCBI Taxonomy" id="3050037"/>
    <lineage>
        <taxon>Bacteria</taxon>
        <taxon>Pseudomonadati</taxon>
        <taxon>Pseudomonadota</taxon>
        <taxon>Alphaproteobacteria</taxon>
        <taxon>Rhodobacterales</taxon>
        <taxon>Paracoccaceae</taxon>
        <taxon>Sedimentitalea</taxon>
    </lineage>
</organism>
<evidence type="ECO:0000256" key="6">
    <source>
        <dbReference type="ARBA" id="ARBA00022723"/>
    </source>
</evidence>
<proteinExistence type="inferred from homology"/>
<evidence type="ECO:0000256" key="7">
    <source>
        <dbReference type="ARBA" id="ARBA00022898"/>
    </source>
</evidence>
<dbReference type="Gene3D" id="3.90.1150.10">
    <property type="entry name" value="Aspartate Aminotransferase, domain 1"/>
    <property type="match status" value="1"/>
</dbReference>
<keyword evidence="9" id="KW-0411">Iron-sulfur</keyword>
<dbReference type="PIRSF" id="PIRSF005572">
    <property type="entry name" value="NifS"/>
    <property type="match status" value="1"/>
</dbReference>
<comment type="function">
    <text evidence="2">Catalyzes the removal of elemental sulfur atoms from cysteine to produce alanine. Seems to participate in the biosynthesis of the nitrogenase metalloclusters by providing the inorganic sulfur required for the Fe-S core formation.</text>
</comment>
<feature type="domain" description="Aminotransferase class V" evidence="11">
    <location>
        <begin position="16"/>
        <end position="383"/>
    </location>
</feature>
<evidence type="ECO:0000256" key="9">
    <source>
        <dbReference type="ARBA" id="ARBA00023014"/>
    </source>
</evidence>
<dbReference type="InterPro" id="IPR000192">
    <property type="entry name" value="Aminotrans_V_dom"/>
</dbReference>
<evidence type="ECO:0000256" key="5">
    <source>
        <dbReference type="ARBA" id="ARBA00022679"/>
    </source>
</evidence>
<dbReference type="InterPro" id="IPR015424">
    <property type="entry name" value="PyrdxlP-dep_Trfase"/>
</dbReference>
<keyword evidence="8" id="KW-0408">Iron</keyword>
<evidence type="ECO:0000256" key="2">
    <source>
        <dbReference type="ARBA" id="ARBA00003120"/>
    </source>
</evidence>
<keyword evidence="13" id="KW-1185">Reference proteome</keyword>
<dbReference type="InterPro" id="IPR015422">
    <property type="entry name" value="PyrdxlP-dep_Trfase_small"/>
</dbReference>
<evidence type="ECO:0000259" key="11">
    <source>
        <dbReference type="Pfam" id="PF00266"/>
    </source>
</evidence>
<dbReference type="SUPFAM" id="SSF53383">
    <property type="entry name" value="PLP-dependent transferases"/>
    <property type="match status" value="1"/>
</dbReference>
<dbReference type="InterPro" id="IPR015421">
    <property type="entry name" value="PyrdxlP-dep_Trfase_major"/>
</dbReference>
<protein>
    <recommendedName>
        <fullName evidence="4">Cysteine desulfurase</fullName>
    </recommendedName>
</protein>
<comment type="similarity">
    <text evidence="3">Belongs to the class-V pyridoxal-phosphate-dependent aminotransferase family. NifS/IscS subfamily.</text>
</comment>
<evidence type="ECO:0000313" key="13">
    <source>
        <dbReference type="Proteomes" id="UP001227126"/>
    </source>
</evidence>
<evidence type="ECO:0000256" key="4">
    <source>
        <dbReference type="ARBA" id="ARBA00013558"/>
    </source>
</evidence>
<keyword evidence="7" id="KW-0663">Pyridoxal phosphate</keyword>
<comment type="catalytic activity">
    <reaction evidence="10">
        <text>(sulfur carrier)-H + L-cysteine = (sulfur carrier)-SH + L-alanine</text>
        <dbReference type="Rhea" id="RHEA:43892"/>
        <dbReference type="Rhea" id="RHEA-COMP:14737"/>
        <dbReference type="Rhea" id="RHEA-COMP:14739"/>
        <dbReference type="ChEBI" id="CHEBI:29917"/>
        <dbReference type="ChEBI" id="CHEBI:35235"/>
        <dbReference type="ChEBI" id="CHEBI:57972"/>
        <dbReference type="ChEBI" id="CHEBI:64428"/>
        <dbReference type="EC" id="2.8.1.7"/>
    </reaction>
</comment>
<evidence type="ECO:0000256" key="10">
    <source>
        <dbReference type="ARBA" id="ARBA00050776"/>
    </source>
</evidence>
<evidence type="ECO:0000256" key="1">
    <source>
        <dbReference type="ARBA" id="ARBA00001933"/>
    </source>
</evidence>
<gene>
    <name evidence="12" type="ORF">QO034_20705</name>
</gene>
<dbReference type="EMBL" id="JASNJE010000039">
    <property type="protein sequence ID" value="MDK3075500.1"/>
    <property type="molecule type" value="Genomic_DNA"/>
</dbReference>
<evidence type="ECO:0000256" key="3">
    <source>
        <dbReference type="ARBA" id="ARBA00006490"/>
    </source>
</evidence>
<dbReference type="Proteomes" id="UP001227126">
    <property type="component" value="Unassembled WGS sequence"/>
</dbReference>
<dbReference type="InterPro" id="IPR016454">
    <property type="entry name" value="Cysteine_dSase"/>
</dbReference>
<comment type="cofactor">
    <cofactor evidence="1">
        <name>pyridoxal 5'-phosphate</name>
        <dbReference type="ChEBI" id="CHEBI:597326"/>
    </cofactor>
</comment>
<keyword evidence="6" id="KW-0479">Metal-binding</keyword>
<evidence type="ECO:0000256" key="8">
    <source>
        <dbReference type="ARBA" id="ARBA00023004"/>
    </source>
</evidence>
<keyword evidence="5" id="KW-0808">Transferase</keyword>
<reference evidence="12 13" key="1">
    <citation type="submission" date="2023-05" db="EMBL/GenBank/DDBJ databases">
        <title>Sedimentitalea sp. nov. JM2-8.</title>
        <authorList>
            <person name="Huang J."/>
        </authorList>
    </citation>
    <scope>NUCLEOTIDE SEQUENCE [LARGE SCALE GENOMIC DNA]</scope>
    <source>
        <strain evidence="12 13">JM2-8</strain>
    </source>
</reference>
<dbReference type="Gene3D" id="1.10.260.50">
    <property type="match status" value="1"/>
</dbReference>
<dbReference type="Gene3D" id="3.40.640.10">
    <property type="entry name" value="Type I PLP-dependent aspartate aminotransferase-like (Major domain)"/>
    <property type="match status" value="1"/>
</dbReference>